<accession>A0A3L7AFT5</accession>
<dbReference type="Proteomes" id="UP000269692">
    <property type="component" value="Unassembled WGS sequence"/>
</dbReference>
<name>A0A3L7AFT5_9HYPH</name>
<dbReference type="RefSeq" id="WP_121623719.1">
    <property type="nucleotide sequence ID" value="NZ_JACIIW010000009.1"/>
</dbReference>
<feature type="transmembrane region" description="Helical" evidence="1">
    <location>
        <begin position="170"/>
        <end position="188"/>
    </location>
</feature>
<dbReference type="EMBL" id="RCTF01000009">
    <property type="protein sequence ID" value="RLP78252.1"/>
    <property type="molecule type" value="Genomic_DNA"/>
</dbReference>
<organism evidence="2 3">
    <name type="scientific">Xanthobacter tagetidis</name>
    <dbReference type="NCBI Taxonomy" id="60216"/>
    <lineage>
        <taxon>Bacteria</taxon>
        <taxon>Pseudomonadati</taxon>
        <taxon>Pseudomonadota</taxon>
        <taxon>Alphaproteobacteria</taxon>
        <taxon>Hyphomicrobiales</taxon>
        <taxon>Xanthobacteraceae</taxon>
        <taxon>Xanthobacter</taxon>
    </lineage>
</organism>
<feature type="transmembrane region" description="Helical" evidence="1">
    <location>
        <begin position="135"/>
        <end position="158"/>
    </location>
</feature>
<feature type="transmembrane region" description="Helical" evidence="1">
    <location>
        <begin position="101"/>
        <end position="123"/>
    </location>
</feature>
<keyword evidence="1" id="KW-0472">Membrane</keyword>
<comment type="caution">
    <text evidence="2">The sequence shown here is derived from an EMBL/GenBank/DDBJ whole genome shotgun (WGS) entry which is preliminary data.</text>
</comment>
<keyword evidence="3" id="KW-1185">Reference proteome</keyword>
<feature type="transmembrane region" description="Helical" evidence="1">
    <location>
        <begin position="35"/>
        <end position="54"/>
    </location>
</feature>
<dbReference type="Pfam" id="PF06532">
    <property type="entry name" value="NrsF"/>
    <property type="match status" value="1"/>
</dbReference>
<dbReference type="InterPro" id="IPR009495">
    <property type="entry name" value="NrsF"/>
</dbReference>
<dbReference type="OrthoDB" id="9816468at2"/>
<evidence type="ECO:0000313" key="2">
    <source>
        <dbReference type="EMBL" id="RLP78252.1"/>
    </source>
</evidence>
<dbReference type="AlphaFoldDB" id="A0A3L7AFT5"/>
<feature type="transmembrane region" description="Helical" evidence="1">
    <location>
        <begin position="70"/>
        <end position="89"/>
    </location>
</feature>
<proteinExistence type="predicted"/>
<sequence length="223" mass="22628">MTPVSAERERADTEALIALIAADAAPRGPSLRASLLLALGAAVLVAAGVMQWALGMRGDAAAAFLSSARFVFKFAVTAALAVAAAHLALAMSRPGARVAGAAAWLAVPALLIAGAVALELLAVPEPAWSARMVGSNWLVCLTYGPLISLGPLGLLLLALRRGAPAVPWRAGLAAGLAAGGIGTFFYAAHCPDDSPLFVAVWYSLVVAIMGALGALIGSRVLRW</sequence>
<feature type="transmembrane region" description="Helical" evidence="1">
    <location>
        <begin position="200"/>
        <end position="221"/>
    </location>
</feature>
<reference evidence="2 3" key="1">
    <citation type="submission" date="2018-10" db="EMBL/GenBank/DDBJ databases">
        <title>Xanthobacter tagetidis genome sequencing and assembly.</title>
        <authorList>
            <person name="Maclea K.S."/>
            <person name="Goen A.E."/>
            <person name="Fatima S.A."/>
        </authorList>
    </citation>
    <scope>NUCLEOTIDE SEQUENCE [LARGE SCALE GENOMIC DNA]</scope>
    <source>
        <strain evidence="2 3">ATCC 700314</strain>
    </source>
</reference>
<protein>
    <submittedName>
        <fullName evidence="2">DUF1109 family protein</fullName>
    </submittedName>
</protein>
<keyword evidence="1" id="KW-1133">Transmembrane helix</keyword>
<keyword evidence="1" id="KW-0812">Transmembrane</keyword>
<evidence type="ECO:0000313" key="3">
    <source>
        <dbReference type="Proteomes" id="UP000269692"/>
    </source>
</evidence>
<gene>
    <name evidence="2" type="ORF">D9R14_12795</name>
</gene>
<evidence type="ECO:0000256" key="1">
    <source>
        <dbReference type="SAM" id="Phobius"/>
    </source>
</evidence>